<accession>A0A1F4VM72</accession>
<reference evidence="1 2" key="1">
    <citation type="journal article" date="2016" name="Nat. Commun.">
        <title>Thousands of microbial genomes shed light on interconnected biogeochemical processes in an aquifer system.</title>
        <authorList>
            <person name="Anantharaman K."/>
            <person name="Brown C.T."/>
            <person name="Hug L.A."/>
            <person name="Sharon I."/>
            <person name="Castelle C.J."/>
            <person name="Probst A.J."/>
            <person name="Thomas B.C."/>
            <person name="Singh A."/>
            <person name="Wilkins M.J."/>
            <person name="Karaoz U."/>
            <person name="Brodie E.L."/>
            <person name="Williams K.H."/>
            <person name="Hubbard S.S."/>
            <person name="Banfield J.F."/>
        </authorList>
    </citation>
    <scope>NUCLEOTIDE SEQUENCE [LARGE SCALE GENOMIC DNA]</scope>
</reference>
<protein>
    <submittedName>
        <fullName evidence="1">Uncharacterized protein</fullName>
    </submittedName>
</protein>
<sequence length="96" mass="11128">MLIAPYAQFIYFTIKHAKESIVTKSIFAYLADEPASIKNSSVVEAKYYFVWRFWSYERKILKKPCKNRQLEIGVNNCHATTPYIVIVGLYAQTSVL</sequence>
<evidence type="ECO:0000313" key="1">
    <source>
        <dbReference type="EMBL" id="OGC57903.1"/>
    </source>
</evidence>
<dbReference type="AlphaFoldDB" id="A0A1F4VM72"/>
<evidence type="ECO:0000313" key="2">
    <source>
        <dbReference type="Proteomes" id="UP000178346"/>
    </source>
</evidence>
<organism evidence="1 2">
    <name type="scientific">candidate division WWE3 bacterium RIFCSPLOWO2_01_FULL_41_9</name>
    <dbReference type="NCBI Taxonomy" id="1802626"/>
    <lineage>
        <taxon>Bacteria</taxon>
        <taxon>Katanobacteria</taxon>
    </lineage>
</organism>
<comment type="caution">
    <text evidence="1">The sequence shown here is derived from an EMBL/GenBank/DDBJ whole genome shotgun (WGS) entry which is preliminary data.</text>
</comment>
<dbReference type="EMBL" id="MEVJ01000013">
    <property type="protein sequence ID" value="OGC57903.1"/>
    <property type="molecule type" value="Genomic_DNA"/>
</dbReference>
<name>A0A1F4VM72_UNCKA</name>
<proteinExistence type="predicted"/>
<dbReference type="Proteomes" id="UP000178346">
    <property type="component" value="Unassembled WGS sequence"/>
</dbReference>
<gene>
    <name evidence="1" type="ORF">A2976_00330</name>
</gene>